<reference evidence="1 2" key="1">
    <citation type="submission" date="2018-11" db="EMBL/GenBank/DDBJ databases">
        <authorList>
            <consortium name="Pathogen Informatics"/>
        </authorList>
    </citation>
    <scope>NUCLEOTIDE SEQUENCE [LARGE SCALE GENOMIC DNA]</scope>
</reference>
<keyword evidence="2" id="KW-1185">Reference proteome</keyword>
<sequence length="36" mass="4097">MDVLAAHGLWKDLCIKVVPYGNAMHGRMKKGREENK</sequence>
<organism evidence="1 2">
    <name type="scientific">Strongylus vulgaris</name>
    <name type="common">Blood worm</name>
    <dbReference type="NCBI Taxonomy" id="40348"/>
    <lineage>
        <taxon>Eukaryota</taxon>
        <taxon>Metazoa</taxon>
        <taxon>Ecdysozoa</taxon>
        <taxon>Nematoda</taxon>
        <taxon>Chromadorea</taxon>
        <taxon>Rhabditida</taxon>
        <taxon>Rhabditina</taxon>
        <taxon>Rhabditomorpha</taxon>
        <taxon>Strongyloidea</taxon>
        <taxon>Strongylidae</taxon>
        <taxon>Strongylus</taxon>
    </lineage>
</organism>
<dbReference type="EMBL" id="UYYB01023324">
    <property type="protein sequence ID" value="VDM72030.1"/>
    <property type="molecule type" value="Genomic_DNA"/>
</dbReference>
<name>A0A3P7IGE6_STRVU</name>
<protein>
    <submittedName>
        <fullName evidence="1">Uncharacterized protein</fullName>
    </submittedName>
</protein>
<dbReference type="AlphaFoldDB" id="A0A3P7IGE6"/>
<proteinExistence type="predicted"/>
<dbReference type="Proteomes" id="UP000270094">
    <property type="component" value="Unassembled WGS sequence"/>
</dbReference>
<accession>A0A3P7IGE6</accession>
<evidence type="ECO:0000313" key="1">
    <source>
        <dbReference type="EMBL" id="VDM72030.1"/>
    </source>
</evidence>
<evidence type="ECO:0000313" key="2">
    <source>
        <dbReference type="Proteomes" id="UP000270094"/>
    </source>
</evidence>
<gene>
    <name evidence="1" type="ORF">SVUK_LOCUS7028</name>
</gene>